<dbReference type="Proteomes" id="UP000239532">
    <property type="component" value="Unassembled WGS sequence"/>
</dbReference>
<evidence type="ECO:0000256" key="3">
    <source>
        <dbReference type="ARBA" id="ARBA00022679"/>
    </source>
</evidence>
<keyword evidence="9" id="KW-1185">Reference proteome</keyword>
<dbReference type="Pfam" id="PF05175">
    <property type="entry name" value="MTS"/>
    <property type="match status" value="1"/>
</dbReference>
<comment type="caution">
    <text evidence="8">The sequence shown here is derived from an EMBL/GenBank/DDBJ whole genome shotgun (WGS) entry which is preliminary data.</text>
</comment>
<dbReference type="AlphaFoldDB" id="A0A2S9WRJ2"/>
<keyword evidence="3 8" id="KW-0808">Transferase</keyword>
<dbReference type="EMBL" id="MQUC01000003">
    <property type="protein sequence ID" value="PRP66104.1"/>
    <property type="molecule type" value="Genomic_DNA"/>
</dbReference>
<dbReference type="PANTHER" id="PTHR18895:SF74">
    <property type="entry name" value="MTRF1L RELEASE FACTOR GLUTAMINE METHYLTRANSFERASE"/>
    <property type="match status" value="1"/>
</dbReference>
<dbReference type="InterPro" id="IPR040758">
    <property type="entry name" value="PrmC_N"/>
</dbReference>
<dbReference type="InterPro" id="IPR029063">
    <property type="entry name" value="SAM-dependent_MTases_sf"/>
</dbReference>
<dbReference type="CDD" id="cd02440">
    <property type="entry name" value="AdoMet_MTases"/>
    <property type="match status" value="1"/>
</dbReference>
<accession>A0A2S9WRJ2</accession>
<evidence type="ECO:0000256" key="1">
    <source>
        <dbReference type="ARBA" id="ARBA00012771"/>
    </source>
</evidence>
<evidence type="ECO:0000313" key="8">
    <source>
        <dbReference type="EMBL" id="PRP66104.1"/>
    </source>
</evidence>
<evidence type="ECO:0000259" key="6">
    <source>
        <dbReference type="Pfam" id="PF05175"/>
    </source>
</evidence>
<dbReference type="InterPro" id="IPR004556">
    <property type="entry name" value="HemK-like"/>
</dbReference>
<evidence type="ECO:0000256" key="4">
    <source>
        <dbReference type="ARBA" id="ARBA00022691"/>
    </source>
</evidence>
<dbReference type="InterPro" id="IPR002052">
    <property type="entry name" value="DNA_methylase_N6_adenine_CS"/>
</dbReference>
<evidence type="ECO:0000259" key="7">
    <source>
        <dbReference type="Pfam" id="PF17827"/>
    </source>
</evidence>
<comment type="catalytic activity">
    <reaction evidence="5">
        <text>L-glutaminyl-[peptide chain release factor] + S-adenosyl-L-methionine = N(5)-methyl-L-glutaminyl-[peptide chain release factor] + S-adenosyl-L-homocysteine + H(+)</text>
        <dbReference type="Rhea" id="RHEA:42896"/>
        <dbReference type="Rhea" id="RHEA-COMP:10271"/>
        <dbReference type="Rhea" id="RHEA-COMP:10272"/>
        <dbReference type="ChEBI" id="CHEBI:15378"/>
        <dbReference type="ChEBI" id="CHEBI:30011"/>
        <dbReference type="ChEBI" id="CHEBI:57856"/>
        <dbReference type="ChEBI" id="CHEBI:59789"/>
        <dbReference type="ChEBI" id="CHEBI:61891"/>
        <dbReference type="EC" id="2.1.1.297"/>
    </reaction>
</comment>
<dbReference type="Gene3D" id="1.10.8.10">
    <property type="entry name" value="DNA helicase RuvA subunit, C-terminal domain"/>
    <property type="match status" value="1"/>
</dbReference>
<dbReference type="GO" id="GO:0102559">
    <property type="term" value="F:peptide chain release factor N(5)-glutamine methyltransferase activity"/>
    <property type="evidence" value="ECO:0007669"/>
    <property type="project" value="UniProtKB-EC"/>
</dbReference>
<dbReference type="InterPro" id="IPR019874">
    <property type="entry name" value="RF_methyltr_PrmC"/>
</dbReference>
<evidence type="ECO:0000313" key="9">
    <source>
        <dbReference type="Proteomes" id="UP000239532"/>
    </source>
</evidence>
<protein>
    <recommendedName>
        <fullName evidence="1">peptide chain release factor N(5)-glutamine methyltransferase</fullName>
        <ecNumber evidence="1">2.1.1.297</ecNumber>
    </recommendedName>
</protein>
<dbReference type="Pfam" id="PF17827">
    <property type="entry name" value="PrmC_N"/>
    <property type="match status" value="1"/>
</dbReference>
<feature type="domain" description="Methyltransferase small" evidence="6">
    <location>
        <begin position="113"/>
        <end position="203"/>
    </location>
</feature>
<dbReference type="InterPro" id="IPR007848">
    <property type="entry name" value="Small_mtfrase_dom"/>
</dbReference>
<dbReference type="PROSITE" id="PS00092">
    <property type="entry name" value="N6_MTASE"/>
    <property type="match status" value="1"/>
</dbReference>
<dbReference type="EC" id="2.1.1.297" evidence="1"/>
<gene>
    <name evidence="8" type="ORF">BST86_02875</name>
</gene>
<dbReference type="NCBIfam" id="TIGR00536">
    <property type="entry name" value="hemK_fam"/>
    <property type="match status" value="1"/>
</dbReference>
<dbReference type="GO" id="GO:0032259">
    <property type="term" value="P:methylation"/>
    <property type="evidence" value="ECO:0007669"/>
    <property type="project" value="UniProtKB-KW"/>
</dbReference>
<dbReference type="OrthoDB" id="9800643at2"/>
<dbReference type="NCBIfam" id="TIGR03534">
    <property type="entry name" value="RF_mod_PrmC"/>
    <property type="match status" value="1"/>
</dbReference>
<dbReference type="GO" id="GO:0003676">
    <property type="term" value="F:nucleic acid binding"/>
    <property type="evidence" value="ECO:0007669"/>
    <property type="project" value="InterPro"/>
</dbReference>
<feature type="domain" description="Release factor glutamine methyltransferase N-terminal" evidence="7">
    <location>
        <begin position="22"/>
        <end position="76"/>
    </location>
</feature>
<dbReference type="PANTHER" id="PTHR18895">
    <property type="entry name" value="HEMK METHYLTRANSFERASE"/>
    <property type="match status" value="1"/>
</dbReference>
<evidence type="ECO:0000256" key="2">
    <source>
        <dbReference type="ARBA" id="ARBA00022603"/>
    </source>
</evidence>
<keyword evidence="2 8" id="KW-0489">Methyltransferase</keyword>
<reference evidence="8 9" key="1">
    <citation type="submission" date="2016-11" db="EMBL/GenBank/DDBJ databases">
        <title>Trade-off between light-utilization and light-protection in marine flavobacteria.</title>
        <authorList>
            <person name="Kumagai Y."/>
        </authorList>
    </citation>
    <scope>NUCLEOTIDE SEQUENCE [LARGE SCALE GENOMIC DNA]</scope>
    <source>
        <strain evidence="8 9">JCM 17109</strain>
    </source>
</reference>
<dbReference type="Gene3D" id="3.40.50.150">
    <property type="entry name" value="Vaccinia Virus protein VP39"/>
    <property type="match status" value="1"/>
</dbReference>
<organism evidence="8 9">
    <name type="scientific">Nonlabens agnitus</name>
    <dbReference type="NCBI Taxonomy" id="870484"/>
    <lineage>
        <taxon>Bacteria</taxon>
        <taxon>Pseudomonadati</taxon>
        <taxon>Bacteroidota</taxon>
        <taxon>Flavobacteriia</taxon>
        <taxon>Flavobacteriales</taxon>
        <taxon>Flavobacteriaceae</taxon>
        <taxon>Nonlabens</taxon>
    </lineage>
</organism>
<name>A0A2S9WRJ2_9FLAO</name>
<proteinExistence type="predicted"/>
<dbReference type="SUPFAM" id="SSF53335">
    <property type="entry name" value="S-adenosyl-L-methionine-dependent methyltransferases"/>
    <property type="match status" value="1"/>
</dbReference>
<dbReference type="RefSeq" id="WP_105981950.1">
    <property type="nucleotide sequence ID" value="NZ_MQUC01000003.1"/>
</dbReference>
<sequence>MTLRQLRDIYVSRLVDLYPENEIVSIFKIVCEDLLYMSKSDIMIRGEEPLSHLKEEILLRSLETLLAGTPVQHITGIGHFYDHEFKVNEHTLIPRQETEELVQWILDDHKGKQINSILDIGTGSGCIGVSLGNAFAKANSLKSSTKIILLDLSKNALQVAASNAEAISPEVNFELIHQDILATEKLEPFDIIVSNPPYVRELEKPELHKNVLDFDPEMALFVENEDPLVFYRKILELAKDHNNPLVYFEINQYLSKEMKQLAIQLDYKHELRKDLNGNWRMMKCWK</sequence>
<dbReference type="InterPro" id="IPR050320">
    <property type="entry name" value="N5-glutamine_MTase"/>
</dbReference>
<evidence type="ECO:0000256" key="5">
    <source>
        <dbReference type="ARBA" id="ARBA00048391"/>
    </source>
</evidence>
<keyword evidence="4" id="KW-0949">S-adenosyl-L-methionine</keyword>